<accession>A0AAF1DB47</accession>
<dbReference type="Proteomes" id="UP000830719">
    <property type="component" value="Segment"/>
</dbReference>
<dbReference type="RefSeq" id="YP_010799605.1">
    <property type="nucleotide sequence ID" value="NC_076682.1"/>
</dbReference>
<proteinExistence type="predicted"/>
<evidence type="ECO:0000313" key="2">
    <source>
        <dbReference type="EMBL" id="QEI03647.1"/>
    </source>
</evidence>
<protein>
    <submittedName>
        <fullName evidence="2">LEF-6</fullName>
    </submittedName>
</protein>
<dbReference type="GeneID" id="80538086"/>
<dbReference type="KEGG" id="vg:80538086"/>
<feature type="compositionally biased region" description="Basic and acidic residues" evidence="1">
    <location>
        <begin position="169"/>
        <end position="182"/>
    </location>
</feature>
<gene>
    <name evidence="2" type="primary">lef-6</name>
</gene>
<evidence type="ECO:0000313" key="3">
    <source>
        <dbReference type="Proteomes" id="UP000830719"/>
    </source>
</evidence>
<organism evidence="2 3">
    <name type="scientific">Rachiplusia nu nucleopolyhedrovirus</name>
    <dbReference type="NCBI Taxonomy" id="2605775"/>
    <lineage>
        <taxon>Viruses</taxon>
        <taxon>Viruses incertae sedis</taxon>
        <taxon>Naldaviricetes</taxon>
        <taxon>Lefavirales</taxon>
        <taxon>Baculoviridae</taxon>
        <taxon>Alphabaculovirus</taxon>
        <taxon>Alphabaculovirus ranus</taxon>
    </lineage>
</organism>
<reference evidence="2" key="1">
    <citation type="submission" date="2019-01" db="EMBL/GenBank/DDBJ databases">
        <authorList>
            <person name="Trentin L.B."/>
            <person name="Santos E.R."/>
            <person name="Silva L.A."/>
            <person name="Sosa-Gomez D.R."/>
            <person name="Ribeiro B.M."/>
            <person name="Ardisson-Araujo D.M.P."/>
        </authorList>
    </citation>
    <scope>NUCLEOTIDE SEQUENCE</scope>
    <source>
        <strain evidence="2">VPN54</strain>
    </source>
</reference>
<evidence type="ECO:0000256" key="1">
    <source>
        <dbReference type="SAM" id="MobiDB-lite"/>
    </source>
</evidence>
<name>A0AAF1DB47_9ABAC</name>
<sequence>MHYSRKSLDAYNQHHHYHHKNYNSRAAENNNGGVYNNDHKFYYYNSNDQALQEYYIFYINGENVDKKFAKQFVDHVCNGKIKNAINVEECTRKRLVISSRDAAEELLAVNRQVFWPDGTLFRCKLIQKPSKRSFSIKERESTPFPRRRWDKQQIPSYVSYYRNEKYPQHYEDQTYSERENKYSKRRRDSKNSNVSFQKEDRYSKRLRSLTPISNDHDRLNVDNGNPGNDKDDDWYNSAAFVDVDIGSPDNIITTTSNNINGLH</sequence>
<dbReference type="EMBL" id="MK419956">
    <property type="protein sequence ID" value="QEI03647.1"/>
    <property type="molecule type" value="Genomic_DNA"/>
</dbReference>
<keyword evidence="3" id="KW-1185">Reference proteome</keyword>
<feature type="region of interest" description="Disordered" evidence="1">
    <location>
        <begin position="169"/>
        <end position="233"/>
    </location>
</feature>